<accession>A0ACC1A5Q0</accession>
<evidence type="ECO:0000313" key="2">
    <source>
        <dbReference type="Proteomes" id="UP001164250"/>
    </source>
</evidence>
<organism evidence="1 2">
    <name type="scientific">Pistacia atlantica</name>
    <dbReference type="NCBI Taxonomy" id="434234"/>
    <lineage>
        <taxon>Eukaryota</taxon>
        <taxon>Viridiplantae</taxon>
        <taxon>Streptophyta</taxon>
        <taxon>Embryophyta</taxon>
        <taxon>Tracheophyta</taxon>
        <taxon>Spermatophyta</taxon>
        <taxon>Magnoliopsida</taxon>
        <taxon>eudicotyledons</taxon>
        <taxon>Gunneridae</taxon>
        <taxon>Pentapetalae</taxon>
        <taxon>rosids</taxon>
        <taxon>malvids</taxon>
        <taxon>Sapindales</taxon>
        <taxon>Anacardiaceae</taxon>
        <taxon>Pistacia</taxon>
    </lineage>
</organism>
<gene>
    <name evidence="1" type="ORF">Patl1_11513</name>
</gene>
<dbReference type="EMBL" id="CM047908">
    <property type="protein sequence ID" value="KAJ0081741.1"/>
    <property type="molecule type" value="Genomic_DNA"/>
</dbReference>
<protein>
    <submittedName>
        <fullName evidence="1">Uncharacterized protein</fullName>
    </submittedName>
</protein>
<evidence type="ECO:0000313" key="1">
    <source>
        <dbReference type="EMBL" id="KAJ0081741.1"/>
    </source>
</evidence>
<keyword evidence="2" id="KW-1185">Reference proteome</keyword>
<name>A0ACC1A5Q0_9ROSI</name>
<comment type="caution">
    <text evidence="1">The sequence shown here is derived from an EMBL/GenBank/DDBJ whole genome shotgun (WGS) entry which is preliminary data.</text>
</comment>
<reference evidence="2" key="1">
    <citation type="journal article" date="2023" name="G3 (Bethesda)">
        <title>Genome assembly and association tests identify interacting loci associated with vigor, precocity, and sex in interspecific pistachio rootstocks.</title>
        <authorList>
            <person name="Palmer W."/>
            <person name="Jacygrad E."/>
            <person name="Sagayaradj S."/>
            <person name="Cavanaugh K."/>
            <person name="Han R."/>
            <person name="Bertier L."/>
            <person name="Beede B."/>
            <person name="Kafkas S."/>
            <person name="Golino D."/>
            <person name="Preece J."/>
            <person name="Michelmore R."/>
        </authorList>
    </citation>
    <scope>NUCLEOTIDE SEQUENCE [LARGE SCALE GENOMIC DNA]</scope>
</reference>
<sequence length="512" mass="58531">MTVEVVVEEKETTQLGGGDDNGGVEVKVEEEAIKEGPKVIEKSASYKEESNFLSDLKEFERKALNEMKEKLEEAILGGRIFKKEEVKKIENVQEKEKEKEKEKEEKKVEEKKPEAQEEKKVEEKKPEAEEETKPEAEKEEKVAEKTPEAEQEEKKTEEKCVDEVDKDISLWGVPLLPSKGAEGIDVILLKFLRAREFKVNDALEMLKKSLQWRKENNIDSILEEDVGADLGSAAYMYGVDREGHPVCYNIFGVFDNEELYQKTLGTEEKRNEFLRWRLRLMEKGIQKLDLKPGGISSLLQINDLKNSPGPAKKELRIAMKQAVGLLQDNYPEFVAKNFFINVPFWYYALNALLSPFFTQRTKSKFVVSRPAKVTETLLKYISAEELPVHYGGFKREDDFEFANEEPNVSEITVKAGSTESIEIPVDELGTTTTWDLTVLGWEVNYREEFVPNDEGSYTIVVQKGKKIGTQEAPIRNSFRNNEPGKVVLTVENGSSKKKRVLYRYKTKKSSGV</sequence>
<dbReference type="Proteomes" id="UP001164250">
    <property type="component" value="Chromosome 12"/>
</dbReference>
<proteinExistence type="predicted"/>